<dbReference type="InterPro" id="IPR003594">
    <property type="entry name" value="HATPase_dom"/>
</dbReference>
<feature type="transmembrane region" description="Helical" evidence="5">
    <location>
        <begin position="54"/>
        <end position="73"/>
    </location>
</feature>
<feature type="transmembrane region" description="Helical" evidence="5">
    <location>
        <begin position="29"/>
        <end position="47"/>
    </location>
</feature>
<dbReference type="EMBL" id="SGWQ01000018">
    <property type="protein sequence ID" value="RZS29843.1"/>
    <property type="molecule type" value="Genomic_DNA"/>
</dbReference>
<feature type="transmembrane region" description="Helical" evidence="5">
    <location>
        <begin position="88"/>
        <end position="114"/>
    </location>
</feature>
<reference evidence="7 8" key="1">
    <citation type="submission" date="2019-02" db="EMBL/GenBank/DDBJ databases">
        <title>Genomic Encyclopedia of Type Strains, Phase IV (KMG-IV): sequencing the most valuable type-strain genomes for metagenomic binning, comparative biology and taxonomic classification.</title>
        <authorList>
            <person name="Goeker M."/>
        </authorList>
    </citation>
    <scope>NUCLEOTIDE SEQUENCE [LARGE SCALE GENOMIC DNA]</scope>
    <source>
        <strain evidence="7 8">DSM 101727</strain>
    </source>
</reference>
<comment type="caution">
    <text evidence="7">The sequence shown here is derived from an EMBL/GenBank/DDBJ whole genome shotgun (WGS) entry which is preliminary data.</text>
</comment>
<keyword evidence="2 7" id="KW-0418">Kinase</keyword>
<evidence type="ECO:0000313" key="7">
    <source>
        <dbReference type="EMBL" id="RZS29843.1"/>
    </source>
</evidence>
<keyword evidence="5" id="KW-1133">Transmembrane helix</keyword>
<feature type="domain" description="Histidine kinase" evidence="6">
    <location>
        <begin position="335"/>
        <end position="427"/>
    </location>
</feature>
<dbReference type="InterPro" id="IPR050482">
    <property type="entry name" value="Sensor_HK_TwoCompSys"/>
</dbReference>
<name>A0A4Q7KBT9_9PSEU</name>
<dbReference type="SUPFAM" id="SSF55874">
    <property type="entry name" value="ATPase domain of HSP90 chaperone/DNA topoisomerase II/histidine kinase"/>
    <property type="match status" value="1"/>
</dbReference>
<dbReference type="InterPro" id="IPR005467">
    <property type="entry name" value="His_kinase_dom"/>
</dbReference>
<dbReference type="RefSeq" id="WP_130348719.1">
    <property type="nucleotide sequence ID" value="NZ_SGWQ01000018.1"/>
</dbReference>
<keyword evidence="1" id="KW-0808">Transferase</keyword>
<proteinExistence type="predicted"/>
<dbReference type="OrthoDB" id="144293at2"/>
<dbReference type="GO" id="GO:0016020">
    <property type="term" value="C:membrane"/>
    <property type="evidence" value="ECO:0007669"/>
    <property type="project" value="InterPro"/>
</dbReference>
<dbReference type="CDD" id="cd16917">
    <property type="entry name" value="HATPase_UhpB-NarQ-NarX-like"/>
    <property type="match status" value="1"/>
</dbReference>
<dbReference type="InterPro" id="IPR036890">
    <property type="entry name" value="HATPase_C_sf"/>
</dbReference>
<dbReference type="PIRSF" id="PIRSF037434">
    <property type="entry name" value="STHK_ChrS"/>
    <property type="match status" value="1"/>
</dbReference>
<protein>
    <submittedName>
        <fullName evidence="7">Signal transduction histidine kinase</fullName>
    </submittedName>
</protein>
<dbReference type="Pfam" id="PF07730">
    <property type="entry name" value="HisKA_3"/>
    <property type="match status" value="1"/>
</dbReference>
<keyword evidence="3" id="KW-0902">Two-component regulatory system</keyword>
<feature type="transmembrane region" description="Helical" evidence="5">
    <location>
        <begin position="126"/>
        <end position="144"/>
    </location>
</feature>
<dbReference type="InterPro" id="IPR011712">
    <property type="entry name" value="Sig_transdc_His_kin_sub3_dim/P"/>
</dbReference>
<dbReference type="PANTHER" id="PTHR24421">
    <property type="entry name" value="NITRATE/NITRITE SENSOR PROTEIN NARX-RELATED"/>
    <property type="match status" value="1"/>
</dbReference>
<dbReference type="PROSITE" id="PS50109">
    <property type="entry name" value="HIS_KIN"/>
    <property type="match status" value="1"/>
</dbReference>
<dbReference type="Gene3D" id="3.30.565.10">
    <property type="entry name" value="Histidine kinase-like ATPase, C-terminal domain"/>
    <property type="match status" value="1"/>
</dbReference>
<keyword evidence="4" id="KW-0175">Coiled coil</keyword>
<keyword evidence="5" id="KW-0812">Transmembrane</keyword>
<feature type="coiled-coil region" evidence="4">
    <location>
        <begin position="183"/>
        <end position="213"/>
    </location>
</feature>
<dbReference type="AlphaFoldDB" id="A0A4Q7KBT9"/>
<dbReference type="PANTHER" id="PTHR24421:SF62">
    <property type="entry name" value="SENSORY TRANSDUCTION HISTIDINE KINASE"/>
    <property type="match status" value="1"/>
</dbReference>
<dbReference type="Gene3D" id="1.20.5.1930">
    <property type="match status" value="1"/>
</dbReference>
<keyword evidence="8" id="KW-1185">Reference proteome</keyword>
<evidence type="ECO:0000256" key="1">
    <source>
        <dbReference type="ARBA" id="ARBA00022679"/>
    </source>
</evidence>
<dbReference type="InterPro" id="IPR017205">
    <property type="entry name" value="Sig_transdc_His_kinase_ChrS"/>
</dbReference>
<sequence length="456" mass="49594">MKTPHPDAAVTAVDRENGFDVWERQENKLFAALPYLLLATSVVITLLQLDRVGHLHSVVLVAPAAALWTMWWYTLHPEWPRTRPDLMGIYYVGFLAFCAALVADAPWFAIYAWVGYVHAFDCLRGLWRIPGIGATAVLMATAQVGGVEKLPEAGLATWLVIFAMNAAVAGAFAYLGYRTSEQNEKRKQAVHDLEDANRKLEDALEENAGLHAQLLAQAREAGALDERQRLASEIHDTLAQGFTGIVTQLQAAEQAKHDPVRWQRHLDTAAALARENLAEARRSVHALSPEALDAAPLPDALADVVRRWSDIHGVRADFTTTGTPRPMHPELEATLLRVTQEALSNVGKHAQASRVGLTLSYMEDQITLDVRDDGVGFDQNSLPGNGKQGGFGLTGMRRRLQRLAGSLSIESEVDGGTAISASLPALEAPQDVPPTHAPDGLLTIDTSASIQEGQSR</sequence>
<gene>
    <name evidence="7" type="ORF">EV193_11899</name>
</gene>
<evidence type="ECO:0000256" key="2">
    <source>
        <dbReference type="ARBA" id="ARBA00022777"/>
    </source>
</evidence>
<organism evidence="7 8">
    <name type="scientific">Herbihabitans rhizosphaerae</name>
    <dbReference type="NCBI Taxonomy" id="1872711"/>
    <lineage>
        <taxon>Bacteria</taxon>
        <taxon>Bacillati</taxon>
        <taxon>Actinomycetota</taxon>
        <taxon>Actinomycetes</taxon>
        <taxon>Pseudonocardiales</taxon>
        <taxon>Pseudonocardiaceae</taxon>
        <taxon>Herbihabitans</taxon>
    </lineage>
</organism>
<evidence type="ECO:0000256" key="4">
    <source>
        <dbReference type="SAM" id="Coils"/>
    </source>
</evidence>
<evidence type="ECO:0000259" key="6">
    <source>
        <dbReference type="PROSITE" id="PS50109"/>
    </source>
</evidence>
<dbReference type="Pfam" id="PF02518">
    <property type="entry name" value="HATPase_c"/>
    <property type="match status" value="1"/>
</dbReference>
<dbReference type="Proteomes" id="UP000294257">
    <property type="component" value="Unassembled WGS sequence"/>
</dbReference>
<evidence type="ECO:0000313" key="8">
    <source>
        <dbReference type="Proteomes" id="UP000294257"/>
    </source>
</evidence>
<dbReference type="GO" id="GO:0046983">
    <property type="term" value="F:protein dimerization activity"/>
    <property type="evidence" value="ECO:0007669"/>
    <property type="project" value="InterPro"/>
</dbReference>
<dbReference type="SMART" id="SM00387">
    <property type="entry name" value="HATPase_c"/>
    <property type="match status" value="1"/>
</dbReference>
<evidence type="ECO:0000256" key="3">
    <source>
        <dbReference type="ARBA" id="ARBA00023012"/>
    </source>
</evidence>
<feature type="transmembrane region" description="Helical" evidence="5">
    <location>
        <begin position="156"/>
        <end position="177"/>
    </location>
</feature>
<dbReference type="GO" id="GO:0000155">
    <property type="term" value="F:phosphorelay sensor kinase activity"/>
    <property type="evidence" value="ECO:0007669"/>
    <property type="project" value="InterPro"/>
</dbReference>
<accession>A0A4Q7KBT9</accession>
<evidence type="ECO:0000256" key="5">
    <source>
        <dbReference type="SAM" id="Phobius"/>
    </source>
</evidence>
<keyword evidence="5" id="KW-0472">Membrane</keyword>